<dbReference type="Proteomes" id="UP000719412">
    <property type="component" value="Unassembled WGS sequence"/>
</dbReference>
<name>A0A8J6H5K9_TENMO</name>
<gene>
    <name evidence="1" type="ORF">GEV33_014276</name>
</gene>
<evidence type="ECO:0000313" key="2">
    <source>
        <dbReference type="Proteomes" id="UP000719412"/>
    </source>
</evidence>
<organism evidence="1 2">
    <name type="scientific">Tenebrio molitor</name>
    <name type="common">Yellow mealworm beetle</name>
    <dbReference type="NCBI Taxonomy" id="7067"/>
    <lineage>
        <taxon>Eukaryota</taxon>
        <taxon>Metazoa</taxon>
        <taxon>Ecdysozoa</taxon>
        <taxon>Arthropoda</taxon>
        <taxon>Hexapoda</taxon>
        <taxon>Insecta</taxon>
        <taxon>Pterygota</taxon>
        <taxon>Neoptera</taxon>
        <taxon>Endopterygota</taxon>
        <taxon>Coleoptera</taxon>
        <taxon>Polyphaga</taxon>
        <taxon>Cucujiformia</taxon>
        <taxon>Tenebrionidae</taxon>
        <taxon>Tenebrio</taxon>
    </lineage>
</organism>
<proteinExistence type="predicted"/>
<evidence type="ECO:0000313" key="1">
    <source>
        <dbReference type="EMBL" id="KAH0808515.1"/>
    </source>
</evidence>
<dbReference type="EMBL" id="JABDTM020028700">
    <property type="protein sequence ID" value="KAH0808515.1"/>
    <property type="molecule type" value="Genomic_DNA"/>
</dbReference>
<comment type="caution">
    <text evidence="1">The sequence shown here is derived from an EMBL/GenBank/DDBJ whole genome shotgun (WGS) entry which is preliminary data.</text>
</comment>
<reference evidence="1" key="2">
    <citation type="submission" date="2021-08" db="EMBL/GenBank/DDBJ databases">
        <authorList>
            <person name="Eriksson T."/>
        </authorList>
    </citation>
    <scope>NUCLEOTIDE SEQUENCE</scope>
    <source>
        <strain evidence="1">Stoneville</strain>
        <tissue evidence="1">Whole head</tissue>
    </source>
</reference>
<sequence length="211" mass="25070">MIFPSCELLPSEPIDHGVIPWVAKSSLKCSTIKTKRKCKRNRLRVKARKRAAKFEDKMDGREECRILTECLREKKNTEKKEREKRVYKQERKEKIKESRYNKKWERCMTEEVPEYLGRENARERKDVGTRREKTGIGWKERKEGILSTLHSAYADARRKTGRDPNVCASDQPKPFFYQIDSNLPWNTPERSQHLFTSMNALKERKSFFLAV</sequence>
<protein>
    <submittedName>
        <fullName evidence="1">Uncharacterized protein</fullName>
    </submittedName>
</protein>
<dbReference type="AlphaFoldDB" id="A0A8J6H5K9"/>
<accession>A0A8J6H5K9</accession>
<keyword evidence="2" id="KW-1185">Reference proteome</keyword>
<reference evidence="1" key="1">
    <citation type="journal article" date="2020" name="J Insects Food Feed">
        <title>The yellow mealworm (Tenebrio molitor) genome: a resource for the emerging insects as food and feed industry.</title>
        <authorList>
            <person name="Eriksson T."/>
            <person name="Andere A."/>
            <person name="Kelstrup H."/>
            <person name="Emery V."/>
            <person name="Picard C."/>
        </authorList>
    </citation>
    <scope>NUCLEOTIDE SEQUENCE</scope>
    <source>
        <strain evidence="1">Stoneville</strain>
        <tissue evidence="1">Whole head</tissue>
    </source>
</reference>